<proteinExistence type="predicted"/>
<keyword evidence="2" id="KW-1185">Reference proteome</keyword>
<evidence type="ECO:0000313" key="1">
    <source>
        <dbReference type="EMBL" id="QUC68711.1"/>
    </source>
</evidence>
<accession>A0AC61NDG2</accession>
<dbReference type="EMBL" id="CP068393">
    <property type="protein sequence ID" value="QUC68711.1"/>
    <property type="molecule type" value="Genomic_DNA"/>
</dbReference>
<sequence>MLESAVRNLLAQYPDILYGFADISYSPLAQEYPSALVLAVPHGKQLTPGSYTEPDFDAAICSSRDRLEAFLEKLEALLKEQKAVYYIPPMAQNNETDLLAEFSYKYAATRAGIGWIGRNDVIITERYGPRVRLSAVLINAPFTYGEPITESRCPENCRRCVDICPCKALKNVRWDAGKLREEIIDFHRCNKMRSAFIRKLGRKSACGLCMAACPFGTPEKAE</sequence>
<name>A0AC61NDG2_9FIRM</name>
<evidence type="ECO:0000313" key="2">
    <source>
        <dbReference type="Proteomes" id="UP000682782"/>
    </source>
</evidence>
<dbReference type="Proteomes" id="UP000682782">
    <property type="component" value="Chromosome"/>
</dbReference>
<reference evidence="1" key="1">
    <citation type="submission" date="2021-01" db="EMBL/GenBank/DDBJ databases">
        <title>Complete genome sequence of Clostridiales bacterium R-7.</title>
        <authorList>
            <person name="Mahoney-Kurpe S.C."/>
            <person name="Palevich N."/>
            <person name="Koike S."/>
            <person name="Moon C.D."/>
            <person name="Attwood G.T."/>
        </authorList>
    </citation>
    <scope>NUCLEOTIDE SEQUENCE</scope>
    <source>
        <strain evidence="1">R-7</strain>
    </source>
</reference>
<protein>
    <submittedName>
        <fullName evidence="1">Epoxyqueuosine reductase</fullName>
    </submittedName>
</protein>
<gene>
    <name evidence="1" type="ORF">JYE49_14545</name>
</gene>
<organism evidence="1 2">
    <name type="scientific">Aristaeella hokkaidonensis</name>
    <dbReference type="NCBI Taxonomy" id="3046382"/>
    <lineage>
        <taxon>Bacteria</taxon>
        <taxon>Bacillati</taxon>
        <taxon>Bacillota</taxon>
        <taxon>Clostridia</taxon>
        <taxon>Eubacteriales</taxon>
        <taxon>Aristaeellaceae</taxon>
        <taxon>Aristaeella</taxon>
    </lineage>
</organism>